<name>A0A8H6ZW44_PLEOS</name>
<evidence type="ECO:0000259" key="1">
    <source>
        <dbReference type="Pfam" id="PF01926"/>
    </source>
</evidence>
<dbReference type="EMBL" id="JACETU010000004">
    <property type="protein sequence ID" value="KAF7430655.1"/>
    <property type="molecule type" value="Genomic_DNA"/>
</dbReference>
<reference evidence="2" key="1">
    <citation type="submission" date="2019-07" db="EMBL/GenBank/DDBJ databases">
        <authorList>
            <person name="Palmer J.M."/>
        </authorList>
    </citation>
    <scope>NUCLEOTIDE SEQUENCE</scope>
    <source>
        <strain evidence="2">PC9</strain>
    </source>
</reference>
<comment type="caution">
    <text evidence="2">The sequence shown here is derived from an EMBL/GenBank/DDBJ whole genome shotgun (WGS) entry which is preliminary data.</text>
</comment>
<dbReference type="GO" id="GO:0005525">
    <property type="term" value="F:GTP binding"/>
    <property type="evidence" value="ECO:0007669"/>
    <property type="project" value="InterPro"/>
</dbReference>
<dbReference type="VEuPathDB" id="FungiDB:PC9H_006364"/>
<dbReference type="RefSeq" id="XP_036631933.1">
    <property type="nucleotide sequence ID" value="XM_036775914.1"/>
</dbReference>
<dbReference type="Gene3D" id="3.40.50.300">
    <property type="entry name" value="P-loop containing nucleotide triphosphate hydrolases"/>
    <property type="match status" value="2"/>
</dbReference>
<dbReference type="InterPro" id="IPR006073">
    <property type="entry name" value="GTP-bd"/>
</dbReference>
<dbReference type="Proteomes" id="UP000623687">
    <property type="component" value="Unassembled WGS sequence"/>
</dbReference>
<evidence type="ECO:0000313" key="2">
    <source>
        <dbReference type="EMBL" id="KAF7430655.1"/>
    </source>
</evidence>
<dbReference type="OrthoDB" id="8954335at2759"/>
<dbReference type="CDD" id="cd00882">
    <property type="entry name" value="Ras_like_GTPase"/>
    <property type="match status" value="2"/>
</dbReference>
<evidence type="ECO:0000313" key="3">
    <source>
        <dbReference type="Proteomes" id="UP000623687"/>
    </source>
</evidence>
<organism evidence="2 3">
    <name type="scientific">Pleurotus ostreatus</name>
    <name type="common">Oyster mushroom</name>
    <name type="synonym">White-rot fungus</name>
    <dbReference type="NCBI Taxonomy" id="5322"/>
    <lineage>
        <taxon>Eukaryota</taxon>
        <taxon>Fungi</taxon>
        <taxon>Dikarya</taxon>
        <taxon>Basidiomycota</taxon>
        <taxon>Agaricomycotina</taxon>
        <taxon>Agaricomycetes</taxon>
        <taxon>Agaricomycetidae</taxon>
        <taxon>Agaricales</taxon>
        <taxon>Pleurotineae</taxon>
        <taxon>Pleurotaceae</taxon>
        <taxon>Pleurotus</taxon>
    </lineage>
</organism>
<sequence>MKPLFGRSVSAKLTKDNDIHLKRKGIVRAFLRRFTQGQPRKLDNLSPQPSGSPENYVIVVLGLAGSGKSTFINLATNRRTTIADKQSLEIATKSIHSISYTPEHHACTFHFIDTLGLDIDNHQTCQIFDQVAQLSPSRRIDALIYLRRSDDHRSVDPAVAYARVFLSLGGADWKRKTTFVTTQWGTPTKKAMQMAGRQSILWRASQARVDRFYGQYADAWRIIDRMYNSVHVIALLGASGSGRSTFINTAAGRPMPSADPNKPTLEPNTMEVEAIPYEQSTRGSEIIFIDTPELQNIDQIQIAKVRARCPKRRVDGIIYLQNIGDNRIQPITTYEGTFKALAGEDWARKTVGVTSMWPLDDQPEGQLQARHAELARLWKAAGMKEAQFSKHKCIPITTPRLSVPPCSRRSNLNCKFSDSQNSATISDEEPRYIRNCHEKILVKSAGNGR</sequence>
<proteinExistence type="predicted"/>
<gene>
    <name evidence="2" type="ORF">PC9H_006364</name>
</gene>
<dbReference type="SUPFAM" id="SSF52540">
    <property type="entry name" value="P-loop containing nucleoside triphosphate hydrolases"/>
    <property type="match status" value="2"/>
</dbReference>
<dbReference type="AlphaFoldDB" id="A0A8H6ZW44"/>
<dbReference type="InterPro" id="IPR027417">
    <property type="entry name" value="P-loop_NTPase"/>
</dbReference>
<protein>
    <recommendedName>
        <fullName evidence="1">G domain-containing protein</fullName>
    </recommendedName>
</protein>
<dbReference type="GeneID" id="59376182"/>
<accession>A0A8H6ZW44</accession>
<dbReference type="Pfam" id="PF01926">
    <property type="entry name" value="MMR_HSR1"/>
    <property type="match status" value="2"/>
</dbReference>
<feature type="domain" description="G" evidence="1">
    <location>
        <begin position="58"/>
        <end position="148"/>
    </location>
</feature>
<feature type="domain" description="G" evidence="1">
    <location>
        <begin position="233"/>
        <end position="329"/>
    </location>
</feature>
<keyword evidence="3" id="KW-1185">Reference proteome</keyword>